<dbReference type="EMBL" id="AONC01000082">
    <property type="protein sequence ID" value="EXJ13193.1"/>
    <property type="molecule type" value="Genomic_DNA"/>
</dbReference>
<comment type="caution">
    <text evidence="2">The sequence shown here is derived from an EMBL/GenBank/DDBJ whole genome shotgun (WGS) entry which is preliminary data.</text>
</comment>
<dbReference type="OrthoDB" id="5472305at2"/>
<keyword evidence="1" id="KW-0812">Transmembrane</keyword>
<evidence type="ECO:0000313" key="2">
    <source>
        <dbReference type="EMBL" id="EXJ13193.1"/>
    </source>
</evidence>
<evidence type="ECO:0000313" key="3">
    <source>
        <dbReference type="Proteomes" id="UP000019460"/>
    </source>
</evidence>
<sequence>MSIMILSPIVSLLCGIAILVWPRLLSYIVAFYLILFGVLGILAQLQ</sequence>
<protein>
    <recommendedName>
        <fullName evidence="4">DUF3096 domain-containing protein</fullName>
    </recommendedName>
</protein>
<keyword evidence="3" id="KW-1185">Reference proteome</keyword>
<dbReference type="Pfam" id="PF11295">
    <property type="entry name" value="DUF3096"/>
    <property type="match status" value="1"/>
</dbReference>
<proteinExistence type="predicted"/>
<keyword evidence="1" id="KW-1133">Transmembrane helix</keyword>
<evidence type="ECO:0008006" key="4">
    <source>
        <dbReference type="Google" id="ProtNLM"/>
    </source>
</evidence>
<dbReference type="AlphaFoldDB" id="W9V135"/>
<feature type="transmembrane region" description="Helical" evidence="1">
    <location>
        <begin position="27"/>
        <end position="45"/>
    </location>
</feature>
<organism evidence="2 3">
    <name type="scientific">Imhoffiella purpurea</name>
    <dbReference type="NCBI Taxonomy" id="1249627"/>
    <lineage>
        <taxon>Bacteria</taxon>
        <taxon>Pseudomonadati</taxon>
        <taxon>Pseudomonadota</taxon>
        <taxon>Gammaproteobacteria</taxon>
        <taxon>Chromatiales</taxon>
        <taxon>Chromatiaceae</taxon>
        <taxon>Imhoffiella</taxon>
    </lineage>
</organism>
<reference evidence="2 3" key="1">
    <citation type="submission" date="2012-11" db="EMBL/GenBank/DDBJ databases">
        <title>Genome assembly of Thiorhodococcus sp. AK35.</title>
        <authorList>
            <person name="Nupur N."/>
            <person name="Khatri I."/>
            <person name="Subramanian S."/>
            <person name="Pinnaka A."/>
        </authorList>
    </citation>
    <scope>NUCLEOTIDE SEQUENCE [LARGE SCALE GENOMIC DNA]</scope>
    <source>
        <strain evidence="2 3">AK35</strain>
    </source>
</reference>
<dbReference type="RefSeq" id="WP_081763623.1">
    <property type="nucleotide sequence ID" value="NZ_AONC01000082.1"/>
</dbReference>
<accession>W9V135</accession>
<evidence type="ECO:0000256" key="1">
    <source>
        <dbReference type="SAM" id="Phobius"/>
    </source>
</evidence>
<name>W9V135_9GAMM</name>
<feature type="transmembrane region" description="Helical" evidence="1">
    <location>
        <begin position="5"/>
        <end position="21"/>
    </location>
</feature>
<dbReference type="Proteomes" id="UP000019460">
    <property type="component" value="Unassembled WGS sequence"/>
</dbReference>
<dbReference type="InterPro" id="IPR021446">
    <property type="entry name" value="DUF3096"/>
</dbReference>
<gene>
    <name evidence="2" type="ORF">D779_4000</name>
</gene>
<keyword evidence="1" id="KW-0472">Membrane</keyword>